<evidence type="ECO:0000313" key="3">
    <source>
        <dbReference type="Proteomes" id="UP000591535"/>
    </source>
</evidence>
<sequence>MERLEERIQDLLKRVLRQEQRWQELQQWFHDALDSKMCISPQLDRVELEPFQKQLEETWGRMIKELKDKMPVPYDEAAGIKQQLPTPYKCLSCDRSLNILVPRPYIDTLPFYPPLPTSHGAHPSTVITEEQAQWHGYRK</sequence>
<evidence type="ECO:0000259" key="1">
    <source>
        <dbReference type="Pfam" id="PF16043"/>
    </source>
</evidence>
<dbReference type="Pfam" id="PF16043">
    <property type="entry name" value="DUF4795"/>
    <property type="match status" value="1"/>
</dbReference>
<proteinExistence type="predicted"/>
<dbReference type="PANTHER" id="PTHR47080:SF1">
    <property type="entry name" value="CHROMOSOME 16 OPEN READING FRAME 96"/>
    <property type="match status" value="1"/>
</dbReference>
<protein>
    <submittedName>
        <fullName evidence="2">QRIC2 protein</fullName>
    </submittedName>
</protein>
<gene>
    <name evidence="2" type="primary">Qrich2</name>
    <name evidence="2" type="ORF">GRAVAR_R15208</name>
</gene>
<feature type="non-terminal residue" evidence="2">
    <location>
        <position position="1"/>
    </location>
</feature>
<organism evidence="2 3">
    <name type="scientific">Grallaria varia</name>
    <name type="common">variegated antpitta</name>
    <dbReference type="NCBI Taxonomy" id="117165"/>
    <lineage>
        <taxon>Eukaryota</taxon>
        <taxon>Metazoa</taxon>
        <taxon>Chordata</taxon>
        <taxon>Craniata</taxon>
        <taxon>Vertebrata</taxon>
        <taxon>Euteleostomi</taxon>
        <taxon>Archelosauria</taxon>
        <taxon>Archosauria</taxon>
        <taxon>Dinosauria</taxon>
        <taxon>Saurischia</taxon>
        <taxon>Theropoda</taxon>
        <taxon>Coelurosauria</taxon>
        <taxon>Aves</taxon>
        <taxon>Neognathae</taxon>
        <taxon>Neoaves</taxon>
        <taxon>Telluraves</taxon>
        <taxon>Australaves</taxon>
        <taxon>Passeriformes</taxon>
        <taxon>Formicariidae</taxon>
        <taxon>Grallaria</taxon>
    </lineage>
</organism>
<dbReference type="EMBL" id="VWZG01006546">
    <property type="protein sequence ID" value="NXG19474.1"/>
    <property type="molecule type" value="Genomic_DNA"/>
</dbReference>
<keyword evidence="3" id="KW-1185">Reference proteome</keyword>
<evidence type="ECO:0000313" key="2">
    <source>
        <dbReference type="EMBL" id="NXG19474.1"/>
    </source>
</evidence>
<accession>A0A7K8ZUF9</accession>
<dbReference type="InterPro" id="IPR032013">
    <property type="entry name" value="DUF4795"/>
</dbReference>
<dbReference type="Proteomes" id="UP000591535">
    <property type="component" value="Unassembled WGS sequence"/>
</dbReference>
<dbReference type="AlphaFoldDB" id="A0A7K8ZUF9"/>
<dbReference type="PANTHER" id="PTHR47080">
    <property type="entry name" value="CHROMOSOME 16 OPEN READING FRAME 96"/>
    <property type="match status" value="1"/>
</dbReference>
<name>A0A7K8ZUF9_9PASS</name>
<reference evidence="2 3" key="1">
    <citation type="submission" date="2019-09" db="EMBL/GenBank/DDBJ databases">
        <title>Bird 10,000 Genomes (B10K) Project - Family phase.</title>
        <authorList>
            <person name="Zhang G."/>
        </authorList>
    </citation>
    <scope>NUCLEOTIDE SEQUENCE [LARGE SCALE GENOMIC DNA]</scope>
    <source>
        <strain evidence="2">B10K-DU-001-02</strain>
        <tissue evidence="2">Muscle</tissue>
    </source>
</reference>
<feature type="non-terminal residue" evidence="2">
    <location>
        <position position="139"/>
    </location>
</feature>
<comment type="caution">
    <text evidence="2">The sequence shown here is derived from an EMBL/GenBank/DDBJ whole genome shotgun (WGS) entry which is preliminary data.</text>
</comment>
<feature type="domain" description="DUF4795" evidence="1">
    <location>
        <begin position="1"/>
        <end position="123"/>
    </location>
</feature>